<protein>
    <submittedName>
        <fullName evidence="4">Transposase IS605 OrfB</fullName>
    </submittedName>
</protein>
<dbReference type="AlphaFoldDB" id="T1CD07"/>
<organism evidence="4">
    <name type="scientific">mine drainage metagenome</name>
    <dbReference type="NCBI Taxonomy" id="410659"/>
    <lineage>
        <taxon>unclassified sequences</taxon>
        <taxon>metagenomes</taxon>
        <taxon>ecological metagenomes</taxon>
    </lineage>
</organism>
<comment type="caution">
    <text evidence="4">The sequence shown here is derived from an EMBL/GenBank/DDBJ whole genome shotgun (WGS) entry which is preliminary data.</text>
</comment>
<reference evidence="4" key="1">
    <citation type="submission" date="2013-08" db="EMBL/GenBank/DDBJ databases">
        <authorList>
            <person name="Mendez C."/>
            <person name="Richter M."/>
            <person name="Ferrer M."/>
            <person name="Sanchez J."/>
        </authorList>
    </citation>
    <scope>NUCLEOTIDE SEQUENCE</scope>
</reference>
<name>T1CD07_9ZZZZ</name>
<feature type="compositionally biased region" description="Basic residues" evidence="2">
    <location>
        <begin position="167"/>
        <end position="178"/>
    </location>
</feature>
<proteinExistence type="predicted"/>
<feature type="non-terminal residue" evidence="4">
    <location>
        <position position="226"/>
    </location>
</feature>
<sequence length="226" mass="24602">GHGIAWAAARWAVDQAVCLGATVIYVEDLATLEPALGRQVNARISASVRGQFQDALRHLGAKAGCAVVTVPARGTSAICPQCLRRLRHYTSPERLRSGYPWAHCSHCGLSADRDHAAAQRICSRGLSSQPAVHQDPRTRHLAIRQAQDSQVARCLRRQPRLGPTTRPHTHPVPWRRRVLSPPAAAAVNGQRPEGGVPQVGVTSAPGQDTRAQPYPTPLRHRPRWVS</sequence>
<evidence type="ECO:0000256" key="2">
    <source>
        <dbReference type="SAM" id="MobiDB-lite"/>
    </source>
</evidence>
<dbReference type="GO" id="GO:0003677">
    <property type="term" value="F:DNA binding"/>
    <property type="evidence" value="ECO:0007669"/>
    <property type="project" value="UniProtKB-KW"/>
</dbReference>
<keyword evidence="1" id="KW-0238">DNA-binding</keyword>
<accession>T1CD07</accession>
<feature type="compositionally biased region" description="Polar residues" evidence="2">
    <location>
        <begin position="200"/>
        <end position="210"/>
    </location>
</feature>
<evidence type="ECO:0000313" key="4">
    <source>
        <dbReference type="EMBL" id="EQD63729.1"/>
    </source>
</evidence>
<evidence type="ECO:0000256" key="1">
    <source>
        <dbReference type="ARBA" id="ARBA00023125"/>
    </source>
</evidence>
<dbReference type="InterPro" id="IPR010095">
    <property type="entry name" value="Cas12f1-like_TNB"/>
</dbReference>
<feature type="domain" description="Cas12f1-like TNB" evidence="3">
    <location>
        <begin position="50"/>
        <end position="121"/>
    </location>
</feature>
<feature type="region of interest" description="Disordered" evidence="2">
    <location>
        <begin position="156"/>
        <end position="226"/>
    </location>
</feature>
<dbReference type="EMBL" id="AUZY01004370">
    <property type="protein sequence ID" value="EQD63729.1"/>
    <property type="molecule type" value="Genomic_DNA"/>
</dbReference>
<gene>
    <name evidence="4" type="ORF">B1B_06892</name>
</gene>
<evidence type="ECO:0000259" key="3">
    <source>
        <dbReference type="Pfam" id="PF07282"/>
    </source>
</evidence>
<reference evidence="4" key="2">
    <citation type="journal article" date="2014" name="ISME J.">
        <title>Microbial stratification in low pH oxic and suboxic macroscopic growths along an acid mine drainage.</title>
        <authorList>
            <person name="Mendez-Garcia C."/>
            <person name="Mesa V."/>
            <person name="Sprenger R.R."/>
            <person name="Richter M."/>
            <person name="Diez M.S."/>
            <person name="Solano J."/>
            <person name="Bargiela R."/>
            <person name="Golyshina O.V."/>
            <person name="Manteca A."/>
            <person name="Ramos J.L."/>
            <person name="Gallego J.R."/>
            <person name="Llorente I."/>
            <person name="Martins Dos Santos V.A."/>
            <person name="Jensen O.N."/>
            <person name="Pelaez A.I."/>
            <person name="Sanchez J."/>
            <person name="Ferrer M."/>
        </authorList>
    </citation>
    <scope>NUCLEOTIDE SEQUENCE</scope>
</reference>
<dbReference type="Pfam" id="PF07282">
    <property type="entry name" value="Cas12f1-like_TNB"/>
    <property type="match status" value="1"/>
</dbReference>
<feature type="non-terminal residue" evidence="4">
    <location>
        <position position="1"/>
    </location>
</feature>